<dbReference type="PANTHER" id="PTHR33653:SF1">
    <property type="entry name" value="RIBONUCLEASE VAPC2"/>
    <property type="match status" value="1"/>
</dbReference>
<name>A0A1D8AFG4_9SPHN</name>
<dbReference type="AlphaFoldDB" id="A0A1D8AFG4"/>
<dbReference type="InterPro" id="IPR029060">
    <property type="entry name" value="PIN-like_dom_sf"/>
</dbReference>
<evidence type="ECO:0000256" key="2">
    <source>
        <dbReference type="ARBA" id="ARBA00022649"/>
    </source>
</evidence>
<comment type="cofactor">
    <cofactor evidence="1">
        <name>Mg(2+)</name>
        <dbReference type="ChEBI" id="CHEBI:18420"/>
    </cofactor>
</comment>
<keyword evidence="3" id="KW-0540">Nuclease</keyword>
<evidence type="ECO:0000256" key="4">
    <source>
        <dbReference type="ARBA" id="ARBA00022723"/>
    </source>
</evidence>
<keyword evidence="9" id="KW-0614">Plasmid</keyword>
<dbReference type="SUPFAM" id="SSF88723">
    <property type="entry name" value="PIN domain-like"/>
    <property type="match status" value="1"/>
</dbReference>
<sequence length="140" mass="15961">MHLLDTNVVSIFRRIDKAPPQILDWAASVDAEDFYLSVITVLEIEQGILMKERKDKVQADLYRDWLTNDILVRFEDRILPIDLAVARRCARLHVPDPKSERDALIAATALVHGMIVVTRNEADFKATGVPLIDPWSYGQH</sequence>
<dbReference type="Proteomes" id="UP000094626">
    <property type="component" value="Plasmid pSA2"/>
</dbReference>
<evidence type="ECO:0000313" key="10">
    <source>
        <dbReference type="Proteomes" id="UP000094626"/>
    </source>
</evidence>
<dbReference type="GO" id="GO:0016787">
    <property type="term" value="F:hydrolase activity"/>
    <property type="evidence" value="ECO:0007669"/>
    <property type="project" value="UniProtKB-KW"/>
</dbReference>
<accession>A0A1D8AFG4</accession>
<proteinExistence type="inferred from homology"/>
<evidence type="ECO:0000256" key="6">
    <source>
        <dbReference type="ARBA" id="ARBA00022842"/>
    </source>
</evidence>
<evidence type="ECO:0000313" key="9">
    <source>
        <dbReference type="EMBL" id="AOR80845.1"/>
    </source>
</evidence>
<keyword evidence="4" id="KW-0479">Metal-binding</keyword>
<dbReference type="PANTHER" id="PTHR33653">
    <property type="entry name" value="RIBONUCLEASE VAPC2"/>
    <property type="match status" value="1"/>
</dbReference>
<keyword evidence="5" id="KW-0378">Hydrolase</keyword>
<evidence type="ECO:0000259" key="8">
    <source>
        <dbReference type="Pfam" id="PF01850"/>
    </source>
</evidence>
<reference evidence="10" key="1">
    <citation type="journal article" date="2017" name="J. Biotechnol.">
        <title>Complete genome sequence of Novosphingobium resinovorum SA1, a versatile xenobiotic-degrading bacterium capable of utilizing sulfanilic acid.</title>
        <authorList>
            <person name="Hegedus B."/>
            <person name="Kos P.B."/>
            <person name="Balint B."/>
            <person name="Maroti G."/>
            <person name="Gan H.M."/>
            <person name="Perei K."/>
            <person name="Rakhely G."/>
        </authorList>
    </citation>
    <scope>NUCLEOTIDE SEQUENCE [LARGE SCALE GENOMIC DNA]</scope>
    <source>
        <strain evidence="10">SA1</strain>
    </source>
</reference>
<organism evidence="9 10">
    <name type="scientific">Novosphingobium resinovorum</name>
    <dbReference type="NCBI Taxonomy" id="158500"/>
    <lineage>
        <taxon>Bacteria</taxon>
        <taxon>Pseudomonadati</taxon>
        <taxon>Pseudomonadota</taxon>
        <taxon>Alphaproteobacteria</taxon>
        <taxon>Sphingomonadales</taxon>
        <taxon>Sphingomonadaceae</taxon>
        <taxon>Novosphingobium</taxon>
    </lineage>
</organism>
<dbReference type="Pfam" id="PF01850">
    <property type="entry name" value="PIN"/>
    <property type="match status" value="1"/>
</dbReference>
<dbReference type="InterPro" id="IPR002716">
    <property type="entry name" value="PIN_dom"/>
</dbReference>
<geneLocation type="plasmid" evidence="9 10">
    <name>pSA2</name>
</geneLocation>
<dbReference type="GO" id="GO:0004518">
    <property type="term" value="F:nuclease activity"/>
    <property type="evidence" value="ECO:0007669"/>
    <property type="project" value="UniProtKB-KW"/>
</dbReference>
<evidence type="ECO:0000256" key="1">
    <source>
        <dbReference type="ARBA" id="ARBA00001946"/>
    </source>
</evidence>
<gene>
    <name evidence="9" type="ORF">BES08_29025</name>
</gene>
<dbReference type="Gene3D" id="3.40.50.1010">
    <property type="entry name" value="5'-nuclease"/>
    <property type="match status" value="1"/>
</dbReference>
<dbReference type="EMBL" id="CP017077">
    <property type="protein sequence ID" value="AOR80845.1"/>
    <property type="molecule type" value="Genomic_DNA"/>
</dbReference>
<evidence type="ECO:0000256" key="5">
    <source>
        <dbReference type="ARBA" id="ARBA00022801"/>
    </source>
</evidence>
<protein>
    <submittedName>
        <fullName evidence="9">Twitching motility protein PilT</fullName>
    </submittedName>
</protein>
<dbReference type="CDD" id="cd18746">
    <property type="entry name" value="PIN_VapC4-5_FitB-like"/>
    <property type="match status" value="1"/>
</dbReference>
<dbReference type="KEGG" id="nre:BES08_29025"/>
<dbReference type="RefSeq" id="WP_008828807.1">
    <property type="nucleotide sequence ID" value="NZ_CP017077.1"/>
</dbReference>
<keyword evidence="6" id="KW-0460">Magnesium</keyword>
<feature type="domain" description="PIN" evidence="8">
    <location>
        <begin position="3"/>
        <end position="127"/>
    </location>
</feature>
<evidence type="ECO:0000256" key="7">
    <source>
        <dbReference type="ARBA" id="ARBA00038093"/>
    </source>
</evidence>
<evidence type="ECO:0000256" key="3">
    <source>
        <dbReference type="ARBA" id="ARBA00022722"/>
    </source>
</evidence>
<dbReference type="OrthoDB" id="9796690at2"/>
<comment type="similarity">
    <text evidence="7">Belongs to the PINc/VapC protein family.</text>
</comment>
<keyword evidence="2" id="KW-1277">Toxin-antitoxin system</keyword>
<keyword evidence="10" id="KW-1185">Reference proteome</keyword>
<dbReference type="GO" id="GO:0046872">
    <property type="term" value="F:metal ion binding"/>
    <property type="evidence" value="ECO:0007669"/>
    <property type="project" value="UniProtKB-KW"/>
</dbReference>
<dbReference type="InterPro" id="IPR050556">
    <property type="entry name" value="Type_II_TA_system_RNase"/>
</dbReference>